<feature type="signal peptide" evidence="1">
    <location>
        <begin position="1"/>
        <end position="21"/>
    </location>
</feature>
<evidence type="ECO:0000256" key="1">
    <source>
        <dbReference type="SAM" id="SignalP"/>
    </source>
</evidence>
<accession>A0A556RTR4</accession>
<organism evidence="2 3">
    <name type="scientific">Gilliamella apicola</name>
    <dbReference type="NCBI Taxonomy" id="1196095"/>
    <lineage>
        <taxon>Bacteria</taxon>
        <taxon>Pseudomonadati</taxon>
        <taxon>Pseudomonadota</taxon>
        <taxon>Gammaproteobacteria</taxon>
        <taxon>Orbales</taxon>
        <taxon>Orbaceae</taxon>
        <taxon>Gilliamella</taxon>
    </lineage>
</organism>
<dbReference type="Proteomes" id="UP000319138">
    <property type="component" value="Unassembled WGS sequence"/>
</dbReference>
<protein>
    <submittedName>
        <fullName evidence="2">DUF541 domain-containing protein</fullName>
    </submittedName>
</protein>
<gene>
    <name evidence="2" type="ORF">FPQ14_02970</name>
</gene>
<reference evidence="2 3" key="1">
    <citation type="submission" date="2019-07" db="EMBL/GenBank/DDBJ databases">
        <title>Gilliamella genomes.</title>
        <authorList>
            <person name="Zheng H."/>
        </authorList>
    </citation>
    <scope>NUCLEOTIDE SEQUENCE [LARGE SCALE GENOMIC DNA]</scope>
    <source>
        <strain evidence="2 3">W8131</strain>
    </source>
</reference>
<dbReference type="EMBL" id="VMHL01000001">
    <property type="protein sequence ID" value="TSJ92224.1"/>
    <property type="molecule type" value="Genomic_DNA"/>
</dbReference>
<dbReference type="Gene3D" id="3.30.70.2970">
    <property type="entry name" value="Protein of unknown function (DUF541), domain 2"/>
    <property type="match status" value="1"/>
</dbReference>
<dbReference type="Pfam" id="PF04402">
    <property type="entry name" value="SIMPL"/>
    <property type="match status" value="2"/>
</dbReference>
<comment type="caution">
    <text evidence="2">The sequence shown here is derived from an EMBL/GenBank/DDBJ whole genome shotgun (WGS) entry which is preliminary data.</text>
</comment>
<keyword evidence="1" id="KW-0732">Signal</keyword>
<dbReference type="InterPro" id="IPR007497">
    <property type="entry name" value="SIMPL/DUF541"/>
</dbReference>
<evidence type="ECO:0000313" key="2">
    <source>
        <dbReference type="EMBL" id="TSJ92224.1"/>
    </source>
</evidence>
<dbReference type="AlphaFoldDB" id="A0A556RTR4"/>
<sequence>MKKKFILILLLNISTIVPSQANYNELNVSNSYLELQQLKYGKDLIPVGEINSNIIDSIKLKPDTVEFSITLETEGSTSTEASDLNVETMKELKNYLSTLNITDDNLVTIDYKNRVKTIAKENNQENSHYQASLNVVLTIDDNDNFINLNKTLDKYNINNISQLEEDKLTNYYLFQIASVANSESKAKEDLYQKYTNIANDLKNIGLTNVSIKSSSVGQIDTGKINEQRYFVNNTLKIKINKLDLIGKIIAKAQELKMQVNNDIAYSVSPEAIQTAVKEHETLLLNQLTTKVERLMAKQYVVGSPISLELQSRYPETIIERNNFSSNRMMSKMASMNYSDSDVDIYTPPEYEITLTLSGSFETLKKVEQN</sequence>
<proteinExistence type="predicted"/>
<feature type="chain" id="PRO_5022086184" evidence="1">
    <location>
        <begin position="22"/>
        <end position="369"/>
    </location>
</feature>
<dbReference type="RefSeq" id="WP_144188269.1">
    <property type="nucleotide sequence ID" value="NZ_VMHL01000001.1"/>
</dbReference>
<name>A0A556RTR4_9GAMM</name>
<evidence type="ECO:0000313" key="3">
    <source>
        <dbReference type="Proteomes" id="UP000319138"/>
    </source>
</evidence>